<dbReference type="InterPro" id="IPR050213">
    <property type="entry name" value="GST_superfamily"/>
</dbReference>
<dbReference type="OrthoDB" id="414243at2759"/>
<dbReference type="SUPFAM" id="SSF52833">
    <property type="entry name" value="Thioredoxin-like"/>
    <property type="match status" value="1"/>
</dbReference>
<dbReference type="SUPFAM" id="SSF47616">
    <property type="entry name" value="GST C-terminal domain-like"/>
    <property type="match status" value="1"/>
</dbReference>
<name>A0A9W8ANJ0_9FUNG</name>
<dbReference type="PANTHER" id="PTHR11571">
    <property type="entry name" value="GLUTATHIONE S-TRANSFERASE"/>
    <property type="match status" value="1"/>
</dbReference>
<dbReference type="InterPro" id="IPR036282">
    <property type="entry name" value="Glutathione-S-Trfase_C_sf"/>
</dbReference>
<gene>
    <name evidence="5" type="ORF">IWQ62_006171</name>
</gene>
<dbReference type="GO" id="GO:0004364">
    <property type="term" value="F:glutathione transferase activity"/>
    <property type="evidence" value="ECO:0007669"/>
    <property type="project" value="UniProtKB-EC"/>
</dbReference>
<dbReference type="PANTHER" id="PTHR11571:SF224">
    <property type="entry name" value="HEMATOPOIETIC PROSTAGLANDIN D SYNTHASE"/>
    <property type="match status" value="1"/>
</dbReference>
<sequence length="188" mass="21477">MSTSTYRILYFPTVGRATASFLMLDYAGATWTPEFITEWPVKRQDIPFDRLPVLHETNPQTKESFVLSESRPIERYLAQTLGLYHPLPKGVEDDCDSAVTTSAHNLAKQTEALQEAYVSQWEDVVDACLVLVFDSETHKEEKIARMKRRARQLLEKHGSILDKNPSGQAFYFGDQPVWVDFAAYAGWQ</sequence>
<evidence type="ECO:0000259" key="4">
    <source>
        <dbReference type="PROSITE" id="PS50404"/>
    </source>
</evidence>
<evidence type="ECO:0000256" key="1">
    <source>
        <dbReference type="ARBA" id="ARBA00012452"/>
    </source>
</evidence>
<evidence type="ECO:0000313" key="5">
    <source>
        <dbReference type="EMBL" id="KAJ1952673.1"/>
    </source>
</evidence>
<comment type="catalytic activity">
    <reaction evidence="3">
        <text>RX + glutathione = an S-substituted glutathione + a halide anion + H(+)</text>
        <dbReference type="Rhea" id="RHEA:16437"/>
        <dbReference type="ChEBI" id="CHEBI:15378"/>
        <dbReference type="ChEBI" id="CHEBI:16042"/>
        <dbReference type="ChEBI" id="CHEBI:17792"/>
        <dbReference type="ChEBI" id="CHEBI:57925"/>
        <dbReference type="ChEBI" id="CHEBI:90779"/>
        <dbReference type="EC" id="2.5.1.18"/>
    </reaction>
</comment>
<feature type="domain" description="GST N-terminal" evidence="4">
    <location>
        <begin position="4"/>
        <end position="85"/>
    </location>
</feature>
<evidence type="ECO:0000313" key="6">
    <source>
        <dbReference type="Proteomes" id="UP001150925"/>
    </source>
</evidence>
<dbReference type="PROSITE" id="PS50404">
    <property type="entry name" value="GST_NTER"/>
    <property type="match status" value="1"/>
</dbReference>
<evidence type="ECO:0000256" key="2">
    <source>
        <dbReference type="ARBA" id="ARBA00022679"/>
    </source>
</evidence>
<evidence type="ECO:0000256" key="3">
    <source>
        <dbReference type="ARBA" id="ARBA00047960"/>
    </source>
</evidence>
<feature type="non-terminal residue" evidence="5">
    <location>
        <position position="188"/>
    </location>
</feature>
<keyword evidence="6" id="KW-1185">Reference proteome</keyword>
<dbReference type="Gene3D" id="3.40.30.10">
    <property type="entry name" value="Glutaredoxin"/>
    <property type="match status" value="1"/>
</dbReference>
<comment type="caution">
    <text evidence="5">The sequence shown here is derived from an EMBL/GenBank/DDBJ whole genome shotgun (WGS) entry which is preliminary data.</text>
</comment>
<dbReference type="InterPro" id="IPR036249">
    <property type="entry name" value="Thioredoxin-like_sf"/>
</dbReference>
<dbReference type="EC" id="2.5.1.18" evidence="1"/>
<reference evidence="5" key="1">
    <citation type="submission" date="2022-07" db="EMBL/GenBank/DDBJ databases">
        <title>Phylogenomic reconstructions and comparative analyses of Kickxellomycotina fungi.</title>
        <authorList>
            <person name="Reynolds N.K."/>
            <person name="Stajich J.E."/>
            <person name="Barry K."/>
            <person name="Grigoriev I.V."/>
            <person name="Crous P."/>
            <person name="Smith M.E."/>
        </authorList>
    </citation>
    <scope>NUCLEOTIDE SEQUENCE</scope>
    <source>
        <strain evidence="5">RSA 1196</strain>
    </source>
</reference>
<proteinExistence type="predicted"/>
<protein>
    <recommendedName>
        <fullName evidence="1">glutathione transferase</fullName>
        <ecNumber evidence="1">2.5.1.18</ecNumber>
    </recommendedName>
</protein>
<keyword evidence="2" id="KW-0808">Transferase</keyword>
<dbReference type="Gene3D" id="1.20.1050.10">
    <property type="match status" value="1"/>
</dbReference>
<dbReference type="InterPro" id="IPR004045">
    <property type="entry name" value="Glutathione_S-Trfase_N"/>
</dbReference>
<accession>A0A9W8ANJ0</accession>
<dbReference type="GO" id="GO:0006749">
    <property type="term" value="P:glutathione metabolic process"/>
    <property type="evidence" value="ECO:0007669"/>
    <property type="project" value="TreeGrafter"/>
</dbReference>
<dbReference type="EMBL" id="JANBPY010003119">
    <property type="protein sequence ID" value="KAJ1952673.1"/>
    <property type="molecule type" value="Genomic_DNA"/>
</dbReference>
<dbReference type="Proteomes" id="UP001150925">
    <property type="component" value="Unassembled WGS sequence"/>
</dbReference>
<organism evidence="5 6">
    <name type="scientific">Dispira parvispora</name>
    <dbReference type="NCBI Taxonomy" id="1520584"/>
    <lineage>
        <taxon>Eukaryota</taxon>
        <taxon>Fungi</taxon>
        <taxon>Fungi incertae sedis</taxon>
        <taxon>Zoopagomycota</taxon>
        <taxon>Kickxellomycotina</taxon>
        <taxon>Dimargaritomycetes</taxon>
        <taxon>Dimargaritales</taxon>
        <taxon>Dimargaritaceae</taxon>
        <taxon>Dispira</taxon>
    </lineage>
</organism>
<dbReference type="AlphaFoldDB" id="A0A9W8ANJ0"/>